<dbReference type="Proteomes" id="UP000190229">
    <property type="component" value="Unassembled WGS sequence"/>
</dbReference>
<dbReference type="GO" id="GO:0008299">
    <property type="term" value="P:isoprenoid biosynthetic process"/>
    <property type="evidence" value="ECO:0007669"/>
    <property type="project" value="UniProtKB-UniRule"/>
</dbReference>
<dbReference type="CDD" id="cd02811">
    <property type="entry name" value="IDI-2_FMN"/>
    <property type="match status" value="1"/>
</dbReference>
<comment type="function">
    <text evidence="11">Involved in the biosynthesis of isoprenoids. Catalyzes the 1,3-allylic rearrangement of the homoallylic substrate isopentenyl (IPP) to its allylic isomer, dimethylallyl diphosphate (DMAPP).</text>
</comment>
<dbReference type="OrthoDB" id="9795032at2"/>
<evidence type="ECO:0000256" key="4">
    <source>
        <dbReference type="ARBA" id="ARBA00022643"/>
    </source>
</evidence>
<keyword evidence="6 11" id="KW-0460">Magnesium</keyword>
<dbReference type="NCBIfam" id="TIGR02151">
    <property type="entry name" value="IPP_isom_2"/>
    <property type="match status" value="1"/>
</dbReference>
<dbReference type="GO" id="GO:0000287">
    <property type="term" value="F:magnesium ion binding"/>
    <property type="evidence" value="ECO:0007669"/>
    <property type="project" value="UniProtKB-UniRule"/>
</dbReference>
<protein>
    <recommendedName>
        <fullName evidence="11">Isopentenyl-diphosphate delta-isomerase</fullName>
        <shortName evidence="11">IPP isomerase</shortName>
        <ecNumber evidence="11">5.3.3.2</ecNumber>
    </recommendedName>
    <alternativeName>
        <fullName evidence="11">Isopentenyl diphosphate:dimethylallyl diphosphate isomerase</fullName>
    </alternativeName>
    <alternativeName>
        <fullName evidence="11">Isopentenyl pyrophosphate isomerase</fullName>
    </alternativeName>
    <alternativeName>
        <fullName evidence="11">Type 2 isopentenyl diphosphate isomerase</fullName>
        <shortName evidence="11">IDI-2</shortName>
    </alternativeName>
</protein>
<reference evidence="14 16" key="2">
    <citation type="submission" date="2017-02" db="EMBL/GenBank/DDBJ databases">
        <title>Draft genome of Acidibacillus ferrooxidans Huett2.</title>
        <authorList>
            <person name="Schopf S."/>
        </authorList>
    </citation>
    <scope>NUCLEOTIDE SEQUENCE [LARGE SCALE GENOMIC DNA]</scope>
    <source>
        <strain evidence="14 16">Huett2</strain>
    </source>
</reference>
<comment type="cofactor">
    <cofactor evidence="1 11">
        <name>FMN</name>
        <dbReference type="ChEBI" id="CHEBI:58210"/>
    </cofactor>
</comment>
<dbReference type="GO" id="GO:0070402">
    <property type="term" value="F:NADPH binding"/>
    <property type="evidence" value="ECO:0007669"/>
    <property type="project" value="UniProtKB-UniRule"/>
</dbReference>
<evidence type="ECO:0000256" key="9">
    <source>
        <dbReference type="ARBA" id="ARBA00023235"/>
    </source>
</evidence>
<dbReference type="InterPro" id="IPR013785">
    <property type="entry name" value="Aldolase_TIM"/>
</dbReference>
<dbReference type="SMART" id="SM01240">
    <property type="entry name" value="IMPDH"/>
    <property type="match status" value="1"/>
</dbReference>
<dbReference type="RefSeq" id="WP_067567431.1">
    <property type="nucleotide sequence ID" value="NZ_LSUQ01000085.1"/>
</dbReference>
<evidence type="ECO:0000313" key="13">
    <source>
        <dbReference type="EMBL" id="OAG87917.1"/>
    </source>
</evidence>
<dbReference type="GO" id="GO:0004452">
    <property type="term" value="F:isopentenyl-diphosphate delta-isomerase activity"/>
    <property type="evidence" value="ECO:0007669"/>
    <property type="project" value="UniProtKB-UniRule"/>
</dbReference>
<reference evidence="13 15" key="1">
    <citation type="submission" date="2016-02" db="EMBL/GenBank/DDBJ databases">
        <title>Draft genome sequence of Acidibacillus ferrooxidans SLC66.</title>
        <authorList>
            <person name="Oliveira G."/>
            <person name="Nancucheo I."/>
            <person name="Dall'Agnol H."/>
            <person name="Johnson B."/>
            <person name="Oliveira R."/>
            <person name="Nunes G.L."/>
            <person name="Tzotzos G."/>
            <person name="Orellana S.C."/>
            <person name="Salim A.C."/>
            <person name="Araujo F.M."/>
        </authorList>
    </citation>
    <scope>NUCLEOTIDE SEQUENCE [LARGE SCALE GENOMIC DNA]</scope>
    <source>
        <strain evidence="13 15">SLC66</strain>
    </source>
</reference>
<evidence type="ECO:0000256" key="8">
    <source>
        <dbReference type="ARBA" id="ARBA00023229"/>
    </source>
</evidence>
<keyword evidence="16" id="KW-1185">Reference proteome</keyword>
<feature type="binding site" evidence="11">
    <location>
        <begin position="281"/>
        <end position="282"/>
    </location>
    <ligand>
        <name>FMN</name>
        <dbReference type="ChEBI" id="CHEBI:58210"/>
    </ligand>
</feature>
<evidence type="ECO:0000313" key="14">
    <source>
        <dbReference type="EMBL" id="OPG17535.1"/>
    </source>
</evidence>
<feature type="binding site" evidence="11">
    <location>
        <position position="122"/>
    </location>
    <ligand>
        <name>FMN</name>
        <dbReference type="ChEBI" id="CHEBI:58210"/>
    </ligand>
</feature>
<comment type="cofactor">
    <cofactor evidence="11">
        <name>Mg(2+)</name>
        <dbReference type="ChEBI" id="CHEBI:18420"/>
    </cofactor>
</comment>
<dbReference type="PIRSF" id="PIRSF003314">
    <property type="entry name" value="IPP_isomerase"/>
    <property type="match status" value="1"/>
</dbReference>
<evidence type="ECO:0000256" key="2">
    <source>
        <dbReference type="ARBA" id="ARBA00022490"/>
    </source>
</evidence>
<organism evidence="13 15">
    <name type="scientific">Ferroacidibacillus organovorans</name>
    <dbReference type="NCBI Taxonomy" id="1765683"/>
    <lineage>
        <taxon>Bacteria</taxon>
        <taxon>Bacillati</taxon>
        <taxon>Bacillota</taxon>
        <taxon>Bacilli</taxon>
        <taxon>Bacillales</taxon>
        <taxon>Alicyclobacillaceae</taxon>
        <taxon>Ferroacidibacillus</taxon>
    </lineage>
</organism>
<feature type="domain" description="FMN-dependent dehydrogenase" evidence="12">
    <location>
        <begin position="168"/>
        <end position="324"/>
    </location>
</feature>
<dbReference type="HAMAP" id="MF_00354">
    <property type="entry name" value="Idi_2"/>
    <property type="match status" value="1"/>
</dbReference>
<dbReference type="Pfam" id="PF01070">
    <property type="entry name" value="FMN_dh"/>
    <property type="match status" value="1"/>
</dbReference>
<feature type="binding site" evidence="11">
    <location>
        <begin position="260"/>
        <end position="262"/>
    </location>
    <ligand>
        <name>FMN</name>
        <dbReference type="ChEBI" id="CHEBI:58210"/>
    </ligand>
</feature>
<keyword evidence="8 11" id="KW-0414">Isoprene biosynthesis</keyword>
<comment type="caution">
    <text evidence="13">The sequence shown here is derived from an EMBL/GenBank/DDBJ whole genome shotgun (WGS) entry which is preliminary data.</text>
</comment>
<comment type="subcellular location">
    <subcellularLocation>
        <location evidence="11">Cytoplasm</location>
    </subcellularLocation>
</comment>
<evidence type="ECO:0000256" key="7">
    <source>
        <dbReference type="ARBA" id="ARBA00022857"/>
    </source>
</evidence>
<evidence type="ECO:0000256" key="10">
    <source>
        <dbReference type="ARBA" id="ARBA00025810"/>
    </source>
</evidence>
<evidence type="ECO:0000256" key="6">
    <source>
        <dbReference type="ARBA" id="ARBA00022842"/>
    </source>
</evidence>
<dbReference type="EMBL" id="LSUQ01000085">
    <property type="protein sequence ID" value="OAG87917.1"/>
    <property type="molecule type" value="Genomic_DNA"/>
</dbReference>
<comment type="catalytic activity">
    <reaction evidence="11">
        <text>isopentenyl diphosphate = dimethylallyl diphosphate</text>
        <dbReference type="Rhea" id="RHEA:23284"/>
        <dbReference type="ChEBI" id="CHEBI:57623"/>
        <dbReference type="ChEBI" id="CHEBI:128769"/>
        <dbReference type="EC" id="5.3.3.2"/>
    </reaction>
</comment>
<comment type="caution">
    <text evidence="11">Lacks conserved residue(s) required for the propagation of feature annotation.</text>
</comment>
<dbReference type="GO" id="GO:0010181">
    <property type="term" value="F:FMN binding"/>
    <property type="evidence" value="ECO:0007669"/>
    <property type="project" value="UniProtKB-UniRule"/>
</dbReference>
<dbReference type="PANTHER" id="PTHR43665:SF1">
    <property type="entry name" value="ISOPENTENYL-DIPHOSPHATE DELTA-ISOMERASE"/>
    <property type="match status" value="1"/>
</dbReference>
<feature type="binding site" evidence="11">
    <location>
        <position position="184"/>
    </location>
    <ligand>
        <name>FMN</name>
        <dbReference type="ChEBI" id="CHEBI:58210"/>
    </ligand>
</feature>
<feature type="binding site" evidence="11">
    <location>
        <begin position="93"/>
        <end position="95"/>
    </location>
    <ligand>
        <name>substrate</name>
    </ligand>
</feature>
<keyword evidence="9 11" id="KW-0413">Isomerase</keyword>
<evidence type="ECO:0000256" key="1">
    <source>
        <dbReference type="ARBA" id="ARBA00001917"/>
    </source>
</evidence>
<comment type="cofactor">
    <cofactor evidence="11">
        <name>NADPH</name>
        <dbReference type="ChEBI" id="CHEBI:57783"/>
    </cofactor>
</comment>
<evidence type="ECO:0000313" key="16">
    <source>
        <dbReference type="Proteomes" id="UP000190229"/>
    </source>
</evidence>
<proteinExistence type="inferred from homology"/>
<dbReference type="EC" id="5.3.3.2" evidence="11"/>
<comment type="subunit">
    <text evidence="10 11">Homooctamer. Dimer of tetramers.</text>
</comment>
<keyword evidence="3 11" id="KW-0285">Flavoprotein</keyword>
<feature type="binding site" evidence="11">
    <location>
        <position position="93"/>
    </location>
    <ligand>
        <name>FMN</name>
        <dbReference type="ChEBI" id="CHEBI:58210"/>
    </ligand>
</feature>
<dbReference type="EMBL" id="MWPS01000003">
    <property type="protein sequence ID" value="OPG17535.1"/>
    <property type="molecule type" value="Genomic_DNA"/>
</dbReference>
<dbReference type="PANTHER" id="PTHR43665">
    <property type="entry name" value="ISOPENTENYL-DIPHOSPHATE DELTA-ISOMERASE"/>
    <property type="match status" value="1"/>
</dbReference>
<feature type="binding site" evidence="11">
    <location>
        <begin position="63"/>
        <end position="65"/>
    </location>
    <ligand>
        <name>FMN</name>
        <dbReference type="ChEBI" id="CHEBI:58210"/>
    </ligand>
</feature>
<dbReference type="InterPro" id="IPR000262">
    <property type="entry name" value="FMN-dep_DH"/>
</dbReference>
<dbReference type="Gene3D" id="3.20.20.70">
    <property type="entry name" value="Aldolase class I"/>
    <property type="match status" value="1"/>
</dbReference>
<dbReference type="GO" id="GO:0005737">
    <property type="term" value="C:cytoplasm"/>
    <property type="evidence" value="ECO:0007669"/>
    <property type="project" value="UniProtKB-SubCell"/>
</dbReference>
<keyword evidence="5 11" id="KW-0479">Metal-binding</keyword>
<dbReference type="InterPro" id="IPR011179">
    <property type="entry name" value="IPdP_isomerase"/>
</dbReference>
<evidence type="ECO:0000259" key="12">
    <source>
        <dbReference type="Pfam" id="PF01070"/>
    </source>
</evidence>
<dbReference type="GO" id="GO:0016491">
    <property type="term" value="F:oxidoreductase activity"/>
    <property type="evidence" value="ECO:0007669"/>
    <property type="project" value="InterPro"/>
</dbReference>
<dbReference type="AlphaFoldDB" id="A0A162S0C5"/>
<evidence type="ECO:0000256" key="3">
    <source>
        <dbReference type="ARBA" id="ARBA00022630"/>
    </source>
</evidence>
<evidence type="ECO:0000256" key="11">
    <source>
        <dbReference type="HAMAP-Rule" id="MF_00354"/>
    </source>
</evidence>
<dbReference type="Proteomes" id="UP000077421">
    <property type="component" value="Unassembled WGS sequence"/>
</dbReference>
<keyword evidence="7 11" id="KW-0521">NADP</keyword>
<gene>
    <name evidence="11" type="primary">fni</name>
    <name evidence="13" type="ORF">AYW79_14555</name>
    <name evidence="14" type="ORF">B2M26_01945</name>
</gene>
<keyword evidence="4 11" id="KW-0288">FMN</keyword>
<sequence length="353" mass="38564">MTREQRKWQHVELALRADARPETSDFDEVRLVHRSLPETAVKDVKLDTALGDLMLSHPLLINAMTGGSAQTGEINRELAQAAAETGTAMAVGSQRAALVDGRLQSSFRIVREMNPRGVIFANVGADVSLDDMARAVEMIEANALQIHLNVPQELIMPEGDRSFSGYLRTIEQAVTRLSVPVIVKEVGFGMARETYRQLVDAGVRIVDVGGRGGTNFAWIERERRGDGRYAYLSDHGQSTLVSLLEWQAAQASLVCVASGGIRHALDIVKAHALGAAVVGISGKALRAVQEGGAARLIEMIYGELDELRVLMTLFGARHLRDMQRVPLLVRGEARAWCIDRGIDLAQLSRRGEV</sequence>
<accession>A0A162S0C5</accession>
<evidence type="ECO:0000256" key="5">
    <source>
        <dbReference type="ARBA" id="ARBA00022723"/>
    </source>
</evidence>
<feature type="binding site" evidence="11">
    <location>
        <position position="152"/>
    </location>
    <ligand>
        <name>substrate</name>
    </ligand>
</feature>
<feature type="binding site" evidence="11">
    <location>
        <begin position="6"/>
        <end position="7"/>
    </location>
    <ligand>
        <name>substrate</name>
    </ligand>
</feature>
<keyword evidence="2 11" id="KW-0963">Cytoplasm</keyword>
<feature type="binding site" evidence="11">
    <location>
        <position position="153"/>
    </location>
    <ligand>
        <name>Mg(2+)</name>
        <dbReference type="ChEBI" id="CHEBI:18420"/>
    </ligand>
</feature>
<comment type="similarity">
    <text evidence="11">Belongs to the IPP isomerase type 2 family.</text>
</comment>
<dbReference type="SUPFAM" id="SSF51395">
    <property type="entry name" value="FMN-linked oxidoreductases"/>
    <property type="match status" value="1"/>
</dbReference>
<evidence type="ECO:0000313" key="15">
    <source>
        <dbReference type="Proteomes" id="UP000077421"/>
    </source>
</evidence>
<feature type="binding site" evidence="11">
    <location>
        <position position="214"/>
    </location>
    <ligand>
        <name>FMN</name>
        <dbReference type="ChEBI" id="CHEBI:58210"/>
    </ligand>
</feature>
<dbReference type="STRING" id="1765683.B2M26_01945"/>
<name>A0A162S0C5_9BACL</name>